<dbReference type="Proteomes" id="UP000192277">
    <property type="component" value="Unassembled WGS sequence"/>
</dbReference>
<evidence type="ECO:0000313" key="2">
    <source>
        <dbReference type="EMBL" id="OQP42701.1"/>
    </source>
</evidence>
<dbReference type="EMBL" id="LWBO01000044">
    <property type="protein sequence ID" value="OQP42701.1"/>
    <property type="molecule type" value="Genomic_DNA"/>
</dbReference>
<keyword evidence="1" id="KW-1133">Transmembrane helix</keyword>
<protein>
    <submittedName>
        <fullName evidence="2">Uncharacterized protein</fullName>
    </submittedName>
</protein>
<keyword evidence="1" id="KW-0812">Transmembrane</keyword>
<organism evidence="2 3">
    <name type="scientific">Niastella koreensis</name>
    <dbReference type="NCBI Taxonomy" id="354356"/>
    <lineage>
        <taxon>Bacteria</taxon>
        <taxon>Pseudomonadati</taxon>
        <taxon>Bacteroidota</taxon>
        <taxon>Chitinophagia</taxon>
        <taxon>Chitinophagales</taxon>
        <taxon>Chitinophagaceae</taxon>
        <taxon>Niastella</taxon>
    </lineage>
</organism>
<dbReference type="InterPro" id="IPR009045">
    <property type="entry name" value="Zn_M74/Hedgehog-like"/>
</dbReference>
<feature type="transmembrane region" description="Helical" evidence="1">
    <location>
        <begin position="6"/>
        <end position="32"/>
    </location>
</feature>
<keyword evidence="3" id="KW-1185">Reference proteome</keyword>
<comment type="caution">
    <text evidence="2">The sequence shown here is derived from an EMBL/GenBank/DDBJ whole genome shotgun (WGS) entry which is preliminary data.</text>
</comment>
<dbReference type="RefSeq" id="WP_014220785.1">
    <property type="nucleotide sequence ID" value="NZ_LWBO01000044.1"/>
</dbReference>
<dbReference type="Gene3D" id="3.30.1380.10">
    <property type="match status" value="1"/>
</dbReference>
<evidence type="ECO:0000313" key="3">
    <source>
        <dbReference type="Proteomes" id="UP000192277"/>
    </source>
</evidence>
<name>A0ABX3NQY1_9BACT</name>
<sequence>MDFKQILIYTARALIFLVLTVLTQTGGVVYLINFSTCNQINKRMANRWLRRLCKLGSFILIYLLATFLIVPLLARPFGRVQLPVRTTNNLRPLTFLTCLLNRNYVRKDLRDAAFSVAAKMNQQYPGTVVNYLDANFPFINGFPLAPHLSHNDGKKLDLAFCYKDKATLTATNKAPSPIGYGICEEPTPAEKNTAEFCSEHGYWQYSFLKNVMPQGAKNDFVFYGEKTKYLVELFCRDNRIGKIFIEPHLKLRLQLTNSKIRFHGCRAVRHDDHIHVQLN</sequence>
<proteinExistence type="predicted"/>
<accession>A0ABX3NQY1</accession>
<feature type="transmembrane region" description="Helical" evidence="1">
    <location>
        <begin position="52"/>
        <end position="74"/>
    </location>
</feature>
<evidence type="ECO:0000256" key="1">
    <source>
        <dbReference type="SAM" id="Phobius"/>
    </source>
</evidence>
<gene>
    <name evidence="2" type="ORF">A4D02_13010</name>
</gene>
<keyword evidence="1" id="KW-0472">Membrane</keyword>
<reference evidence="2 3" key="1">
    <citation type="submission" date="2016-04" db="EMBL/GenBank/DDBJ databases">
        <authorList>
            <person name="Chen L."/>
            <person name="Zhuang W."/>
            <person name="Wang G."/>
        </authorList>
    </citation>
    <scope>NUCLEOTIDE SEQUENCE [LARGE SCALE GENOMIC DNA]</scope>
    <source>
        <strain evidence="3">GR20</strain>
    </source>
</reference>